<proteinExistence type="predicted"/>
<dbReference type="HOGENOM" id="CLU_2250523_0_0_1"/>
<keyword evidence="3" id="KW-1185">Reference proteome</keyword>
<dbReference type="InParanoid" id="G9MRT5"/>
<dbReference type="AlphaFoldDB" id="G9MRT5"/>
<reference evidence="2 3" key="1">
    <citation type="journal article" date="2011" name="Genome Biol.">
        <title>Comparative genome sequence analysis underscores mycoparasitism as the ancestral life style of Trichoderma.</title>
        <authorList>
            <person name="Kubicek C.P."/>
            <person name="Herrera-Estrella A."/>
            <person name="Seidl-Seiboth V."/>
            <person name="Martinez D.A."/>
            <person name="Druzhinina I.S."/>
            <person name="Thon M."/>
            <person name="Zeilinger S."/>
            <person name="Casas-Flores S."/>
            <person name="Horwitz B.A."/>
            <person name="Mukherjee P.K."/>
            <person name="Mukherjee M."/>
            <person name="Kredics L."/>
            <person name="Alcaraz L.D."/>
            <person name="Aerts A."/>
            <person name="Antal Z."/>
            <person name="Atanasova L."/>
            <person name="Cervantes-Badillo M.G."/>
            <person name="Challacombe J."/>
            <person name="Chertkov O."/>
            <person name="McCluskey K."/>
            <person name="Coulpier F."/>
            <person name="Deshpande N."/>
            <person name="von Doehren H."/>
            <person name="Ebbole D.J."/>
            <person name="Esquivel-Naranjo E.U."/>
            <person name="Fekete E."/>
            <person name="Flipphi M."/>
            <person name="Glaser F."/>
            <person name="Gomez-Rodriguez E.Y."/>
            <person name="Gruber S."/>
            <person name="Han C."/>
            <person name="Henrissat B."/>
            <person name="Hermosa R."/>
            <person name="Hernandez-Onate M."/>
            <person name="Karaffa L."/>
            <person name="Kosti I."/>
            <person name="Le Crom S."/>
            <person name="Lindquist E."/>
            <person name="Lucas S."/>
            <person name="Luebeck M."/>
            <person name="Luebeck P.S."/>
            <person name="Margeot A."/>
            <person name="Metz B."/>
            <person name="Misra M."/>
            <person name="Nevalainen H."/>
            <person name="Omann M."/>
            <person name="Packer N."/>
            <person name="Perrone G."/>
            <person name="Uresti-Rivera E.E."/>
            <person name="Salamov A."/>
            <person name="Schmoll M."/>
            <person name="Seiboth B."/>
            <person name="Shapiro H."/>
            <person name="Sukno S."/>
            <person name="Tamayo-Ramos J.A."/>
            <person name="Tisch D."/>
            <person name="Wiest A."/>
            <person name="Wilkinson H.H."/>
            <person name="Zhang M."/>
            <person name="Coutinho P.M."/>
            <person name="Kenerley C.M."/>
            <person name="Monte E."/>
            <person name="Baker S.E."/>
            <person name="Grigoriev I.V."/>
        </authorList>
    </citation>
    <scope>NUCLEOTIDE SEQUENCE [LARGE SCALE GENOMIC DNA]</scope>
    <source>
        <strain evidence="3">Gv29-8 / FGSC 10586</strain>
    </source>
</reference>
<accession>G9MRT5</accession>
<sequence>MPLYGARNATCLMPDTGLMLQKIAECHYHSHTVSGSRGSTASGPRQADGSQKGKYYKYTDNFQSSYRTKERNLDTGRKRTHRILCTRRLTRHAVIQMTVPMADF</sequence>
<protein>
    <submittedName>
        <fullName evidence="2">Uncharacterized protein</fullName>
    </submittedName>
</protein>
<feature type="region of interest" description="Disordered" evidence="1">
    <location>
        <begin position="31"/>
        <end position="54"/>
    </location>
</feature>
<comment type="caution">
    <text evidence="2">The sequence shown here is derived from an EMBL/GenBank/DDBJ whole genome shotgun (WGS) entry which is preliminary data.</text>
</comment>
<dbReference type="VEuPathDB" id="FungiDB:TRIVIDRAFT_110542"/>
<evidence type="ECO:0000313" key="2">
    <source>
        <dbReference type="EMBL" id="EHK22804.1"/>
    </source>
</evidence>
<organism evidence="2 3">
    <name type="scientific">Hypocrea virens (strain Gv29-8 / FGSC 10586)</name>
    <name type="common">Gliocladium virens</name>
    <name type="synonym">Trichoderma virens</name>
    <dbReference type="NCBI Taxonomy" id="413071"/>
    <lineage>
        <taxon>Eukaryota</taxon>
        <taxon>Fungi</taxon>
        <taxon>Dikarya</taxon>
        <taxon>Ascomycota</taxon>
        <taxon>Pezizomycotina</taxon>
        <taxon>Sordariomycetes</taxon>
        <taxon>Hypocreomycetidae</taxon>
        <taxon>Hypocreales</taxon>
        <taxon>Hypocreaceae</taxon>
        <taxon>Trichoderma</taxon>
    </lineage>
</organism>
<evidence type="ECO:0000256" key="1">
    <source>
        <dbReference type="SAM" id="MobiDB-lite"/>
    </source>
</evidence>
<dbReference type="GeneID" id="25786726"/>
<dbReference type="Proteomes" id="UP000007115">
    <property type="component" value="Unassembled WGS sequence"/>
</dbReference>
<evidence type="ECO:0000313" key="3">
    <source>
        <dbReference type="Proteomes" id="UP000007115"/>
    </source>
</evidence>
<name>G9MRT5_HYPVG</name>
<gene>
    <name evidence="2" type="ORF">TRIVIDRAFT_110542</name>
</gene>
<dbReference type="EMBL" id="ABDF02000006">
    <property type="protein sequence ID" value="EHK22804.1"/>
    <property type="molecule type" value="Genomic_DNA"/>
</dbReference>
<dbReference type="RefSeq" id="XP_013957014.1">
    <property type="nucleotide sequence ID" value="XM_014101539.1"/>
</dbReference>
<feature type="compositionally biased region" description="Polar residues" evidence="1">
    <location>
        <begin position="31"/>
        <end position="43"/>
    </location>
</feature>